<reference evidence="6 7" key="1">
    <citation type="journal article" date="2016" name="Nat. Commun.">
        <title>Thousands of microbial genomes shed light on interconnected biogeochemical processes in an aquifer system.</title>
        <authorList>
            <person name="Anantharaman K."/>
            <person name="Brown C.T."/>
            <person name="Hug L.A."/>
            <person name="Sharon I."/>
            <person name="Castelle C.J."/>
            <person name="Probst A.J."/>
            <person name="Thomas B.C."/>
            <person name="Singh A."/>
            <person name="Wilkins M.J."/>
            <person name="Karaoz U."/>
            <person name="Brodie E.L."/>
            <person name="Williams K.H."/>
            <person name="Hubbard S.S."/>
            <person name="Banfield J.F."/>
        </authorList>
    </citation>
    <scope>NUCLEOTIDE SEQUENCE [LARGE SCALE GENOMIC DNA]</scope>
</reference>
<dbReference type="Gene3D" id="3.90.76.10">
    <property type="entry name" value="Dipeptide-binding Protein, Domain 1"/>
    <property type="match status" value="1"/>
</dbReference>
<proteinExistence type="inferred from homology"/>
<gene>
    <name evidence="6" type="ORF">A2803_05675</name>
</gene>
<feature type="domain" description="Solute-binding protein family 5" evidence="5">
    <location>
        <begin position="60"/>
        <end position="327"/>
    </location>
</feature>
<feature type="coiled-coil region" evidence="4">
    <location>
        <begin position="272"/>
        <end position="299"/>
    </location>
</feature>
<dbReference type="InterPro" id="IPR000914">
    <property type="entry name" value="SBP_5_dom"/>
</dbReference>
<evidence type="ECO:0000259" key="5">
    <source>
        <dbReference type="Pfam" id="PF00496"/>
    </source>
</evidence>
<dbReference type="Gene3D" id="3.40.190.10">
    <property type="entry name" value="Periplasmic binding protein-like II"/>
    <property type="match status" value="1"/>
</dbReference>
<evidence type="ECO:0000313" key="7">
    <source>
        <dbReference type="Proteomes" id="UP000178870"/>
    </source>
</evidence>
<comment type="similarity">
    <text evidence="1">Belongs to the bacterial solute-binding protein 5 family.</text>
</comment>
<dbReference type="Proteomes" id="UP000178870">
    <property type="component" value="Unassembled WGS sequence"/>
</dbReference>
<sequence>MGIVFGLLFFSLASFMLPRLLVNKTEYIGITGRYNTQELPLSVLSMLGEGLTKTETNGVVVPALAEKWEVVGNGREWTFYLKKGLVWHDGSEVTANSIQYSFEDTTIERPDAYTIKFKLSSPFSPFPTIVSRPTFKKGLLGTGEWKVVNLYLNGTFVEELVLANGSGEKKIIRFYPSEDGTKIAYQLGQIDSIVDALDPKPFDSWSNSEVESTVRKDRIVAVFFNNESQVFKGPENKPLRQALSYAIDKDSFGGPRALGPISPESWAYNPLIKDYSYDLERAKELIEELNGELKINLSTSPTLLPIAEKIVNFWNELEVKTDLHVTSILPEQYDAFLAIYDVPRDPDQYAVWHTTQTSTNVAKYSNPRNDKLLEDGRVELNHEERKKIYLDFQRFLLEDAPAVFLYHPVSYTITRK</sequence>
<name>A0A1F7Z133_9BACT</name>
<evidence type="ECO:0000256" key="1">
    <source>
        <dbReference type="ARBA" id="ARBA00005695"/>
    </source>
</evidence>
<dbReference type="Gene3D" id="3.10.105.10">
    <property type="entry name" value="Dipeptide-binding Protein, Domain 3"/>
    <property type="match status" value="1"/>
</dbReference>
<dbReference type="SUPFAM" id="SSF53850">
    <property type="entry name" value="Periplasmic binding protein-like II"/>
    <property type="match status" value="1"/>
</dbReference>
<dbReference type="Pfam" id="PF00496">
    <property type="entry name" value="SBP_bac_5"/>
    <property type="match status" value="1"/>
</dbReference>
<evidence type="ECO:0000256" key="2">
    <source>
        <dbReference type="ARBA" id="ARBA00022448"/>
    </source>
</evidence>
<dbReference type="EMBL" id="MGGP01000012">
    <property type="protein sequence ID" value="OGM32809.1"/>
    <property type="molecule type" value="Genomic_DNA"/>
</dbReference>
<keyword evidence="4" id="KW-0175">Coiled coil</keyword>
<dbReference type="PANTHER" id="PTHR30290:SF9">
    <property type="entry name" value="OLIGOPEPTIDE-BINDING PROTEIN APPA"/>
    <property type="match status" value="1"/>
</dbReference>
<organism evidence="6 7">
    <name type="scientific">Candidatus Woesebacteria bacterium RIFCSPHIGHO2_01_FULL_44_21</name>
    <dbReference type="NCBI Taxonomy" id="1802503"/>
    <lineage>
        <taxon>Bacteria</taxon>
        <taxon>Candidatus Woeseibacteriota</taxon>
    </lineage>
</organism>
<evidence type="ECO:0000256" key="4">
    <source>
        <dbReference type="SAM" id="Coils"/>
    </source>
</evidence>
<comment type="caution">
    <text evidence="6">The sequence shown here is derived from an EMBL/GenBank/DDBJ whole genome shotgun (WGS) entry which is preliminary data.</text>
</comment>
<dbReference type="PANTHER" id="PTHR30290">
    <property type="entry name" value="PERIPLASMIC BINDING COMPONENT OF ABC TRANSPORTER"/>
    <property type="match status" value="1"/>
</dbReference>
<dbReference type="AlphaFoldDB" id="A0A1F7Z133"/>
<protein>
    <recommendedName>
        <fullName evidence="5">Solute-binding protein family 5 domain-containing protein</fullName>
    </recommendedName>
</protein>
<keyword evidence="3" id="KW-0732">Signal</keyword>
<accession>A0A1F7Z133</accession>
<evidence type="ECO:0000313" key="6">
    <source>
        <dbReference type="EMBL" id="OGM32809.1"/>
    </source>
</evidence>
<evidence type="ECO:0000256" key="3">
    <source>
        <dbReference type="ARBA" id="ARBA00022729"/>
    </source>
</evidence>
<dbReference type="GO" id="GO:1904680">
    <property type="term" value="F:peptide transmembrane transporter activity"/>
    <property type="evidence" value="ECO:0007669"/>
    <property type="project" value="TreeGrafter"/>
</dbReference>
<dbReference type="InterPro" id="IPR039424">
    <property type="entry name" value="SBP_5"/>
</dbReference>
<dbReference type="GO" id="GO:0015833">
    <property type="term" value="P:peptide transport"/>
    <property type="evidence" value="ECO:0007669"/>
    <property type="project" value="TreeGrafter"/>
</dbReference>
<keyword evidence="2" id="KW-0813">Transport</keyword>